<dbReference type="GO" id="GO:0042262">
    <property type="term" value="P:DNA protection"/>
    <property type="evidence" value="ECO:0007669"/>
    <property type="project" value="TreeGrafter"/>
</dbReference>
<keyword evidence="5" id="KW-0460">Magnesium</keyword>
<evidence type="ECO:0000256" key="5">
    <source>
        <dbReference type="ARBA" id="ARBA00022842"/>
    </source>
</evidence>
<proteinExistence type="inferred from homology"/>
<protein>
    <recommendedName>
        <fullName evidence="6">Nudix hydrolase domain-containing protein</fullName>
    </recommendedName>
</protein>
<keyword evidence="8" id="KW-1185">Reference proteome</keyword>
<dbReference type="GO" id="GO:0005737">
    <property type="term" value="C:cytoplasm"/>
    <property type="evidence" value="ECO:0007669"/>
    <property type="project" value="TreeGrafter"/>
</dbReference>
<gene>
    <name evidence="7" type="ORF">QTG54_014699</name>
</gene>
<dbReference type="InterPro" id="IPR015797">
    <property type="entry name" value="NUDIX_hydrolase-like_dom_sf"/>
</dbReference>
<dbReference type="CDD" id="cd03427">
    <property type="entry name" value="NUDIX_MTH1_Nudt1"/>
    <property type="match status" value="1"/>
</dbReference>
<dbReference type="EMBL" id="JATAAI010000037">
    <property type="protein sequence ID" value="KAK1734826.1"/>
    <property type="molecule type" value="Genomic_DNA"/>
</dbReference>
<evidence type="ECO:0000259" key="6">
    <source>
        <dbReference type="PROSITE" id="PS51462"/>
    </source>
</evidence>
<comment type="caution">
    <text evidence="7">The sequence shown here is derived from an EMBL/GenBank/DDBJ whole genome shotgun (WGS) entry which is preliminary data.</text>
</comment>
<dbReference type="AlphaFoldDB" id="A0AAD8XVV3"/>
<keyword evidence="4" id="KW-0378">Hydrolase</keyword>
<evidence type="ECO:0000256" key="1">
    <source>
        <dbReference type="ARBA" id="ARBA00001946"/>
    </source>
</evidence>
<evidence type="ECO:0000256" key="2">
    <source>
        <dbReference type="ARBA" id="ARBA00005582"/>
    </source>
</evidence>
<sequence>MCSIRSSSRKPTISIYIAVVAACILLHCNHCLCFTIKSRLLLGAASSFQPTIIAMSASTPNDEMQHQDASALFRHALDSSRLGKRHDSLESYTASVGRGSELDKEDIPKEFSLVTILCRNEDTQSDNAISSLSILVGKKMRGFGEGFYNCFGGKLEKDLGEQNQPAKGAVRELEEETGITIPLSTMEESFVGTINFTFDDWQENRAMKVHLFCVFVSLSSDATSSTQNQNANTIHIDPDQIRGCDEIEPVWVHNCYDLPLQQMFADDSIWLPMLLHHHESSIGVNLKFDAWFHFHRGGTETNSILHYHIQRHDQDMSNNEPKQSAKYNLEKKLFHALHDNHIHNPSIKEFKESWSFANSVRSFMKEGNRMTHVLDVAGGHGALAALFLLLVPECESATVIDPAVVKGEVGVKDAWSEYWGEKRLTYRHECLRTGLRKELDRILHYNNQDIFPTNVLVVACHACQHLTDETLEIASEYGVNIAVMPCCQKDHKGSWKGLSKRLAKSNGNKSNNSQEIASLSFGTIMDLLTAGKMMAWNTGLQANVEYVVKMKLMDSAITLQNRIIMCKSMQRRDDNSNDEEREAAHQRLALAYRRAHKVDKVEKNRIQRWRNAFNESFENILPGLVAGFCIGVACSHVMLR</sequence>
<dbReference type="PROSITE" id="PS51462">
    <property type="entry name" value="NUDIX"/>
    <property type="match status" value="1"/>
</dbReference>
<evidence type="ECO:0000313" key="7">
    <source>
        <dbReference type="EMBL" id="KAK1734826.1"/>
    </source>
</evidence>
<dbReference type="InterPro" id="IPR000086">
    <property type="entry name" value="NUDIX_hydrolase_dom"/>
</dbReference>
<reference evidence="7" key="1">
    <citation type="submission" date="2023-06" db="EMBL/GenBank/DDBJ databases">
        <title>Survivors Of The Sea: Transcriptome response of Skeletonema marinoi to long-term dormancy.</title>
        <authorList>
            <person name="Pinder M.I.M."/>
            <person name="Kourtchenko O."/>
            <person name="Robertson E.K."/>
            <person name="Larsson T."/>
            <person name="Maumus F."/>
            <person name="Osuna-Cruz C.M."/>
            <person name="Vancaester E."/>
            <person name="Stenow R."/>
            <person name="Vandepoele K."/>
            <person name="Ploug H."/>
            <person name="Bruchert V."/>
            <person name="Godhe A."/>
            <person name="Topel M."/>
        </authorList>
    </citation>
    <scope>NUCLEOTIDE SEQUENCE</scope>
    <source>
        <strain evidence="7">R05AC</strain>
    </source>
</reference>
<organism evidence="7 8">
    <name type="scientific">Skeletonema marinoi</name>
    <dbReference type="NCBI Taxonomy" id="267567"/>
    <lineage>
        <taxon>Eukaryota</taxon>
        <taxon>Sar</taxon>
        <taxon>Stramenopiles</taxon>
        <taxon>Ochrophyta</taxon>
        <taxon>Bacillariophyta</taxon>
        <taxon>Coscinodiscophyceae</taxon>
        <taxon>Thalassiosirophycidae</taxon>
        <taxon>Thalassiosirales</taxon>
        <taxon>Skeletonemataceae</taxon>
        <taxon>Skeletonema</taxon>
        <taxon>Skeletonema marinoi-dohrnii complex</taxon>
    </lineage>
</organism>
<dbReference type="Gene3D" id="3.90.79.10">
    <property type="entry name" value="Nucleoside Triphosphate Pyrophosphohydrolase"/>
    <property type="match status" value="1"/>
</dbReference>
<feature type="non-terminal residue" evidence="7">
    <location>
        <position position="640"/>
    </location>
</feature>
<dbReference type="PANTHER" id="PTHR43758">
    <property type="entry name" value="7,8-DIHYDRO-8-OXOGUANINE TRIPHOSPHATASE"/>
    <property type="match status" value="1"/>
</dbReference>
<comment type="cofactor">
    <cofactor evidence="1">
        <name>Mg(2+)</name>
        <dbReference type="ChEBI" id="CHEBI:18420"/>
    </cofactor>
</comment>
<dbReference type="GO" id="GO:0046872">
    <property type="term" value="F:metal ion binding"/>
    <property type="evidence" value="ECO:0007669"/>
    <property type="project" value="UniProtKB-KW"/>
</dbReference>
<feature type="domain" description="Nudix hydrolase" evidence="6">
    <location>
        <begin position="109"/>
        <end position="275"/>
    </location>
</feature>
<dbReference type="GO" id="GO:0008413">
    <property type="term" value="F:8-oxo-7,8-dihydroguanosine triphosphate pyrophosphatase activity"/>
    <property type="evidence" value="ECO:0007669"/>
    <property type="project" value="TreeGrafter"/>
</dbReference>
<evidence type="ECO:0000256" key="3">
    <source>
        <dbReference type="ARBA" id="ARBA00022723"/>
    </source>
</evidence>
<dbReference type="PROSITE" id="PS51257">
    <property type="entry name" value="PROKAR_LIPOPROTEIN"/>
    <property type="match status" value="1"/>
</dbReference>
<dbReference type="Proteomes" id="UP001224775">
    <property type="component" value="Unassembled WGS sequence"/>
</dbReference>
<evidence type="ECO:0000313" key="8">
    <source>
        <dbReference type="Proteomes" id="UP001224775"/>
    </source>
</evidence>
<evidence type="ECO:0000256" key="4">
    <source>
        <dbReference type="ARBA" id="ARBA00022801"/>
    </source>
</evidence>
<dbReference type="PANTHER" id="PTHR43758:SF2">
    <property type="entry name" value="OXIDIZED PURINE NUCLEOSIDE TRIPHOSPHATE HYDROLASE"/>
    <property type="match status" value="1"/>
</dbReference>
<keyword evidence="3" id="KW-0479">Metal-binding</keyword>
<name>A0AAD8XVV3_9STRA</name>
<accession>A0AAD8XVV3</accession>
<dbReference type="SUPFAM" id="SSF55811">
    <property type="entry name" value="Nudix"/>
    <property type="match status" value="1"/>
</dbReference>
<comment type="similarity">
    <text evidence="2">Belongs to the Nudix hydrolase family.</text>
</comment>